<evidence type="ECO:0000313" key="3">
    <source>
        <dbReference type="EMBL" id="MFC5452898.1"/>
    </source>
</evidence>
<dbReference type="RefSeq" id="WP_270879160.1">
    <property type="nucleotide sequence ID" value="NZ_JAQFVF010000023.1"/>
</dbReference>
<feature type="transmembrane region" description="Helical" evidence="1">
    <location>
        <begin position="260"/>
        <end position="284"/>
    </location>
</feature>
<keyword evidence="4" id="KW-1185">Reference proteome</keyword>
<sequence length="287" mass="33063">MQLNAAETTNFTFKALAITNEIDLNKIAIHCGIPKKYTWEQPLMLRSDLLASILQKAMNPLQQVLVFSFGSVVFINIENVNEITRFLIFIQTFEPGIDLHPAEKYTDDYSLHIETVDSMELTDEYVIVSEYESFYPELISTVLAKSVALERIEEQLGAIQDNLENMIDRLEKGKLSVSNKELAFTTAKVVRHEYNTLAYIMILDKPDLTWTHSTASEFYDKMMDFFELNDRYKILKSKTDILYHILDGFSNISHSIRGLFVEWIVVILIVIEVVITILQIVGWIPSH</sequence>
<name>A0ABW0KHG2_9BACL</name>
<keyword evidence="1" id="KW-0472">Membrane</keyword>
<dbReference type="PANTHER" id="PTHR16255:SF1">
    <property type="entry name" value="REQUIRED FOR MEIOTIC NUCLEAR DIVISION PROTEIN 1 HOMOLOG"/>
    <property type="match status" value="1"/>
</dbReference>
<dbReference type="PANTHER" id="PTHR16255">
    <property type="entry name" value="REQUIRED FOR MEIOTIC NUCLEAR DIVISION PROTEIN 1 HOMOLOG"/>
    <property type="match status" value="1"/>
</dbReference>
<organism evidence="3 4">
    <name type="scientific">Paenibacillus aestuarii</name>
    <dbReference type="NCBI Taxonomy" id="516965"/>
    <lineage>
        <taxon>Bacteria</taxon>
        <taxon>Bacillati</taxon>
        <taxon>Bacillota</taxon>
        <taxon>Bacilli</taxon>
        <taxon>Bacillales</taxon>
        <taxon>Paenibacillaceae</taxon>
        <taxon>Paenibacillus</taxon>
    </lineage>
</organism>
<reference evidence="4" key="1">
    <citation type="journal article" date="2019" name="Int. J. Syst. Evol. Microbiol.">
        <title>The Global Catalogue of Microorganisms (GCM) 10K type strain sequencing project: providing services to taxonomists for standard genome sequencing and annotation.</title>
        <authorList>
            <consortium name="The Broad Institute Genomics Platform"/>
            <consortium name="The Broad Institute Genome Sequencing Center for Infectious Disease"/>
            <person name="Wu L."/>
            <person name="Ma J."/>
        </authorList>
    </citation>
    <scope>NUCLEOTIDE SEQUENCE [LARGE SCALE GENOMIC DNA]</scope>
    <source>
        <strain evidence="4">KACC 11904</strain>
    </source>
</reference>
<evidence type="ECO:0000313" key="4">
    <source>
        <dbReference type="Proteomes" id="UP001596044"/>
    </source>
</evidence>
<protein>
    <submittedName>
        <fullName evidence="3">RMD1 family protein</fullName>
    </submittedName>
</protein>
<gene>
    <name evidence="3" type="ORF">ACFPOG_32320</name>
</gene>
<evidence type="ECO:0000256" key="1">
    <source>
        <dbReference type="SAM" id="Phobius"/>
    </source>
</evidence>
<keyword evidence="1" id="KW-0812">Transmembrane</keyword>
<feature type="domain" description="DUF155" evidence="2">
    <location>
        <begin position="64"/>
        <end position="236"/>
    </location>
</feature>
<dbReference type="InterPro" id="IPR051624">
    <property type="entry name" value="RMD1/Sad1-interacting"/>
</dbReference>
<dbReference type="InterPro" id="IPR003734">
    <property type="entry name" value="DUF155"/>
</dbReference>
<evidence type="ECO:0000259" key="2">
    <source>
        <dbReference type="Pfam" id="PF02582"/>
    </source>
</evidence>
<dbReference type="Proteomes" id="UP001596044">
    <property type="component" value="Unassembled WGS sequence"/>
</dbReference>
<dbReference type="EMBL" id="JBHSMJ010000065">
    <property type="protein sequence ID" value="MFC5452898.1"/>
    <property type="molecule type" value="Genomic_DNA"/>
</dbReference>
<accession>A0ABW0KHG2</accession>
<dbReference type="Pfam" id="PF02582">
    <property type="entry name" value="DUF155"/>
    <property type="match status" value="1"/>
</dbReference>
<proteinExistence type="predicted"/>
<comment type="caution">
    <text evidence="3">The sequence shown here is derived from an EMBL/GenBank/DDBJ whole genome shotgun (WGS) entry which is preliminary data.</text>
</comment>
<keyword evidence="1" id="KW-1133">Transmembrane helix</keyword>